<evidence type="ECO:0000313" key="3">
    <source>
        <dbReference type="EMBL" id="ADH66869.1"/>
    </source>
</evidence>
<keyword evidence="1" id="KW-0175">Coiled coil</keyword>
<feature type="compositionally biased region" description="Basic and acidic residues" evidence="2">
    <location>
        <begin position="422"/>
        <end position="446"/>
    </location>
</feature>
<dbReference type="eggNOG" id="COG3170">
    <property type="taxonomic scope" value="Bacteria"/>
</dbReference>
<protein>
    <submittedName>
        <fullName evidence="3">Uncharacterized protein</fullName>
    </submittedName>
</protein>
<feature type="region of interest" description="Disordered" evidence="2">
    <location>
        <begin position="135"/>
        <end position="155"/>
    </location>
</feature>
<feature type="compositionally biased region" description="Low complexity" evidence="2">
    <location>
        <begin position="493"/>
        <end position="504"/>
    </location>
</feature>
<feature type="compositionally biased region" description="Basic and acidic residues" evidence="2">
    <location>
        <begin position="534"/>
        <end position="543"/>
    </location>
</feature>
<dbReference type="EMBL" id="CP002040">
    <property type="protein sequence ID" value="ADH66869.1"/>
    <property type="molecule type" value="Genomic_DNA"/>
</dbReference>
<dbReference type="HOGENOM" id="CLU_307742_0_0_11"/>
<accession>D7B3E1</accession>
<sequence>MPDSTYHQIHFAWAEPTLLGRFGPGPAASSLPEAEQPVLRSWRDRLVPALTADYRSALPDTDPGEYPETLWARAYPDGQAALVYRWPGDARSAHAWAIVGPAHGLTLPRLLSLHENPHTRPAPRRPPEPGWATMDTLPTPEPWERTAAPGAVRTRDRRAAETTVGDEPLLVGAVAAALYRPEAPIHIALAPERADLWQAVQLRFLWGMHRMLHDVLTPPRAIPAAGWSWSFSTYDPVLGTPDGQHLAFGPPVADAPGPFLRPPAPDYRAVAEGLVSVLREEGGDALARHLAERGVAEAPTFADRRALLRDWLDPRPRRFDDVPVPERLPDGDAVYGGAPLPDLPEVEAPGEEETGPWPLPVSRVPVGRPGLETDAVPGVPGGQRSLKGITEEDVEPSSAGAVTGRRGDDRADPAAHGAEGTRGGDEAHREHGTREGGEPHRDKEAHGQSGKRGGGETDGDNEALWPEPASERLFEEPGTDDPGDAPPRPHPRIAPARGQAAAAPEGVSARSGVFGAPEPHRRPRLVPDTGGEPVSDRAFEPREPASGAEEAERSGSWSAGAPMPDGPEEQTFREGGSRTLRSGRETLRFLGRGRRAVPEPDESAIRGGPPGDEAAPARGAQEGGAGSAPGSPDKAFSDASDPRTGALREETAEPSPAPAQDTFGTGGTVSLARESAPPPESLHQPPAPTDEWTIAASPRTRGPSPDRGTADPDPAPGPGLTDGPEDRAPADAPPLPVVPDQETDPPQSAPLDYAAETEPDLEHFPDDEVPEDNWPTQYADLPLARLERWHSRHGPEGARIDIVDARAAVRAERAELQRVREERDYYHAEVQDLRREVARLDRPWLDRADEEEDAPEAPRPRRWPSRALALILLAAFLATGLEAGARFGLGALDLFGLLGAAITGASWWPL</sequence>
<feature type="compositionally biased region" description="Pro residues" evidence="2">
    <location>
        <begin position="676"/>
        <end position="688"/>
    </location>
</feature>
<feature type="region of interest" description="Disordered" evidence="2">
    <location>
        <begin position="315"/>
        <end position="775"/>
    </location>
</feature>
<organism evidence="3 4">
    <name type="scientific">Nocardiopsis dassonvillei (strain ATCC 23218 / DSM 43111 / CIP 107115 / JCM 7437 / KCTC 9190 / NBRC 14626 / NCTC 10488 / NRRL B-5397 / IMRU 509)</name>
    <name type="common">Actinomadura dassonvillei</name>
    <dbReference type="NCBI Taxonomy" id="446468"/>
    <lineage>
        <taxon>Bacteria</taxon>
        <taxon>Bacillati</taxon>
        <taxon>Actinomycetota</taxon>
        <taxon>Actinomycetes</taxon>
        <taxon>Streptosporangiales</taxon>
        <taxon>Nocardiopsidaceae</taxon>
        <taxon>Nocardiopsis</taxon>
    </lineage>
</organism>
<feature type="compositionally biased region" description="Basic and acidic residues" evidence="2">
    <location>
        <begin position="570"/>
        <end position="587"/>
    </location>
</feature>
<dbReference type="RefSeq" id="WP_013152476.1">
    <property type="nucleotide sequence ID" value="NC_014210.1"/>
</dbReference>
<dbReference type="KEGG" id="nda:Ndas_1437"/>
<dbReference type="OrthoDB" id="3416686at2"/>
<evidence type="ECO:0000256" key="2">
    <source>
        <dbReference type="SAM" id="MobiDB-lite"/>
    </source>
</evidence>
<keyword evidence="4" id="KW-1185">Reference proteome</keyword>
<gene>
    <name evidence="3" type="ordered locus">Ndas_1437</name>
</gene>
<dbReference type="AlphaFoldDB" id="D7B3E1"/>
<name>D7B3E1_NOCDD</name>
<feature type="compositionally biased region" description="Acidic residues" evidence="2">
    <location>
        <begin position="344"/>
        <end position="354"/>
    </location>
</feature>
<proteinExistence type="predicted"/>
<evidence type="ECO:0000256" key="1">
    <source>
        <dbReference type="SAM" id="Coils"/>
    </source>
</evidence>
<feature type="coiled-coil region" evidence="1">
    <location>
        <begin position="802"/>
        <end position="836"/>
    </location>
</feature>
<evidence type="ECO:0000313" key="4">
    <source>
        <dbReference type="Proteomes" id="UP000002219"/>
    </source>
</evidence>
<dbReference type="Proteomes" id="UP000002219">
    <property type="component" value="Chromosome 1"/>
</dbReference>
<reference evidence="3 4" key="1">
    <citation type="journal article" date="2010" name="Stand. Genomic Sci.">
        <title>Complete genome sequence of Nocardiopsis dassonvillei type strain (IMRU 509).</title>
        <authorList>
            <person name="Sun H."/>
            <person name="Lapidus A."/>
            <person name="Nolan M."/>
            <person name="Lucas S."/>
            <person name="Del Rio T.G."/>
            <person name="Tice H."/>
            <person name="Cheng J.F."/>
            <person name="Tapia R."/>
            <person name="Han C."/>
            <person name="Goodwin L."/>
            <person name="Pitluck S."/>
            <person name="Pagani I."/>
            <person name="Ivanova N."/>
            <person name="Mavromatis K."/>
            <person name="Mikhailova N."/>
            <person name="Pati A."/>
            <person name="Chen A."/>
            <person name="Palaniappan K."/>
            <person name="Land M."/>
            <person name="Hauser L."/>
            <person name="Chang Y.J."/>
            <person name="Jeffries C.D."/>
            <person name="Djao O.D."/>
            <person name="Rohde M."/>
            <person name="Sikorski J."/>
            <person name="Goker M."/>
            <person name="Woyke T."/>
            <person name="Bristow J."/>
            <person name="Eisen J.A."/>
            <person name="Markowitz V."/>
            <person name="Hugenholtz P."/>
            <person name="Kyrpides N.C."/>
            <person name="Klenk H.P."/>
        </authorList>
    </citation>
    <scope>NUCLEOTIDE SEQUENCE [LARGE SCALE GENOMIC DNA]</scope>
    <source>
        <strain evidence="4">ATCC 23218 / DSM 43111 / CIP 107115 / JCM 7437 / KCTC 9190 / NBRC 14626 / NCTC 10488 / NRRL B-5397 / IMRU 509</strain>
    </source>
</reference>
<dbReference type="GeneID" id="91484045"/>